<sequence length="370" mass="37505">MWVLPAPLVEALAMSAVRFRLPLVVTADTDLLEELLRIAAAAGTQVDVAPDAVAARARWSGAPLVVVGADQAAGCVHARLPRRQRVVLAGCGPAPGFASAESLGAEYVLRLPEAEEWLLRRFGALFGDGSGRVIAVLGGRGGAGASVLAGALAVTAARDGRRALLVDGDPFGGGIELMFGWEQVDGLRWPALASTEGALDPVALVRSLPARGDLVMVSFDRGAPLSLPPAAMAAVLDAGRRARDVVVVDLPRRLDDAAVAALQGADHTLLVVPAELRATAAAGQVAKAVALHCASASVVVRGPAPGKLSAAEVAEAVGFPLAGLLESEPGLVRSLERGDAPASGGRGPLASLCRRVLADVFASSSSAVAA</sequence>
<dbReference type="EMBL" id="BONC01000027">
    <property type="protein sequence ID" value="GIF57926.1"/>
    <property type="molecule type" value="Genomic_DNA"/>
</dbReference>
<comment type="caution">
    <text evidence="2">The sequence shown here is derived from an EMBL/GenBank/DDBJ whole genome shotgun (WGS) entry which is preliminary data.</text>
</comment>
<dbReference type="PANTHER" id="PTHR43384:SF11">
    <property type="entry name" value="SEPTUM SITE DETERMINING PROTEIN"/>
    <property type="match status" value="1"/>
</dbReference>
<evidence type="ECO:0000259" key="1">
    <source>
        <dbReference type="Pfam" id="PF26563"/>
    </source>
</evidence>
<dbReference type="SUPFAM" id="SSF52540">
    <property type="entry name" value="P-loop containing nucleoside triphosphate hydrolases"/>
    <property type="match status" value="1"/>
</dbReference>
<dbReference type="InterPro" id="IPR059050">
    <property type="entry name" value="Rv3660c_N"/>
</dbReference>
<evidence type="ECO:0000313" key="3">
    <source>
        <dbReference type="Proteomes" id="UP000624325"/>
    </source>
</evidence>
<feature type="domain" description="Rv3660c-like CheY-like N-terminal" evidence="1">
    <location>
        <begin position="25"/>
        <end position="126"/>
    </location>
</feature>
<organism evidence="2 3">
    <name type="scientific">Asanoa iriomotensis</name>
    <dbReference type="NCBI Taxonomy" id="234613"/>
    <lineage>
        <taxon>Bacteria</taxon>
        <taxon>Bacillati</taxon>
        <taxon>Actinomycetota</taxon>
        <taxon>Actinomycetes</taxon>
        <taxon>Micromonosporales</taxon>
        <taxon>Micromonosporaceae</taxon>
        <taxon>Asanoa</taxon>
    </lineage>
</organism>
<evidence type="ECO:0000313" key="2">
    <source>
        <dbReference type="EMBL" id="GIF57926.1"/>
    </source>
</evidence>
<dbReference type="Proteomes" id="UP000624325">
    <property type="component" value="Unassembled WGS sequence"/>
</dbReference>
<dbReference type="NCBIfam" id="TIGR03815">
    <property type="entry name" value="CpaE_hom_Actino"/>
    <property type="match status" value="1"/>
</dbReference>
<proteinExistence type="predicted"/>
<dbReference type="InterPro" id="IPR027417">
    <property type="entry name" value="P-loop_NTPase"/>
</dbReference>
<dbReference type="InterPro" id="IPR022521">
    <property type="entry name" value="Rv3660c"/>
</dbReference>
<dbReference type="Gene3D" id="3.40.50.300">
    <property type="entry name" value="P-loop containing nucleotide triphosphate hydrolases"/>
    <property type="match status" value="1"/>
</dbReference>
<reference evidence="2 3" key="1">
    <citation type="submission" date="2021-01" db="EMBL/GenBank/DDBJ databases">
        <title>Whole genome shotgun sequence of Asanoa iriomotensis NBRC 100142.</title>
        <authorList>
            <person name="Komaki H."/>
            <person name="Tamura T."/>
        </authorList>
    </citation>
    <scope>NUCLEOTIDE SEQUENCE [LARGE SCALE GENOMIC DNA]</scope>
    <source>
        <strain evidence="2 3">NBRC 100142</strain>
    </source>
</reference>
<keyword evidence="3" id="KW-1185">Reference proteome</keyword>
<dbReference type="InterPro" id="IPR050625">
    <property type="entry name" value="ParA/MinD_ATPase"/>
</dbReference>
<accession>A0ABQ4C675</accession>
<dbReference type="Pfam" id="PF26563">
    <property type="entry name" value="Rv3660c_N"/>
    <property type="match status" value="1"/>
</dbReference>
<name>A0ABQ4C675_9ACTN</name>
<protein>
    <submittedName>
        <fullName evidence="2">Septum formation initiator</fullName>
    </submittedName>
</protein>
<dbReference type="PANTHER" id="PTHR43384">
    <property type="entry name" value="SEPTUM SITE-DETERMINING PROTEIN MIND HOMOLOG, CHLOROPLASTIC-RELATED"/>
    <property type="match status" value="1"/>
</dbReference>
<gene>
    <name evidence="2" type="ORF">Air01nite_40210</name>
</gene>